<dbReference type="eggNOG" id="COG5338">
    <property type="taxonomic scope" value="Bacteria"/>
</dbReference>
<dbReference type="STRING" id="207559.Dde_0834"/>
<dbReference type="InterPro" id="IPR017467">
    <property type="entry name" value="CHP03016_PEP-CTERM"/>
</dbReference>
<gene>
    <name evidence="3" type="ordered locus">Dde_0834</name>
</gene>
<sequence length="420" mass="46284">MKYFFRLLVAVMLSLPLCAQAAEIDLKAGIGAGGEYNDNVDERAGGRGDFITHVKPTLGATYEGGRVTGSLLYSGDYQYYKDGTYEDDYNHKLAAKVLVNAVEDFFYISLTDTYSSVYSDARRGEVIEGDETSSSGTVDKNVATLSPYFVLNPDERTQINTGYRLRDVRYAQKDDGTNKISHELFADANREISERLSGLAGYSFTVENAEEDEGSSDDLTRHRVYVGGTYDYAEDSRISLRFGPSFNEYDKGGSAVEMYYEASLVHTFGSVVGTLGFVQDYQDDPDSGELLLTSTYSAGLTKIFDRATLSLNMQYRESEEAEDSAGDGQDSGSGTTRSWRPSLRGTYELSPRATLGGGLTYESEDAPDGVTDRWYCDASLSYAMQENVTASLTYRYKSVDEAGENPWAANRIMAEVGVTF</sequence>
<dbReference type="SUPFAM" id="SSF56935">
    <property type="entry name" value="Porins"/>
    <property type="match status" value="1"/>
</dbReference>
<evidence type="ECO:0000256" key="2">
    <source>
        <dbReference type="SAM" id="SignalP"/>
    </source>
</evidence>
<dbReference type="KEGG" id="dde:Dde_0834"/>
<feature type="signal peptide" evidence="2">
    <location>
        <begin position="1"/>
        <end position="21"/>
    </location>
</feature>
<evidence type="ECO:0000313" key="3">
    <source>
        <dbReference type="EMBL" id="ABB37635.1"/>
    </source>
</evidence>
<dbReference type="NCBIfam" id="TIGR03016">
    <property type="entry name" value="pepcterm_hypo_1"/>
    <property type="match status" value="2"/>
</dbReference>
<protein>
    <submittedName>
        <fullName evidence="3">PEP-CTERM system associated protein</fullName>
    </submittedName>
</protein>
<dbReference type="EMBL" id="CP000112">
    <property type="protein sequence ID" value="ABB37635.1"/>
    <property type="molecule type" value="Genomic_DNA"/>
</dbReference>
<reference evidence="3 4" key="1">
    <citation type="journal article" date="2011" name="J. Bacteriol.">
        <title>Complete genome sequence and updated annotation of Desulfovibrio alaskensis G20.</title>
        <authorList>
            <person name="Hauser L.J."/>
            <person name="Land M.L."/>
            <person name="Brown S.D."/>
            <person name="Larimer F."/>
            <person name="Keller K.L."/>
            <person name="Rapp-Giles B.J."/>
            <person name="Price M.N."/>
            <person name="Lin M."/>
            <person name="Bruce D.C."/>
            <person name="Detter J.C."/>
            <person name="Tapia R."/>
            <person name="Han C.S."/>
            <person name="Goodwin L.A."/>
            <person name="Cheng J.F."/>
            <person name="Pitluck S."/>
            <person name="Copeland A."/>
            <person name="Lucas S."/>
            <person name="Nolan M."/>
            <person name="Lapidus A.L."/>
            <person name="Palumbo A.V."/>
            <person name="Wall J.D."/>
        </authorList>
    </citation>
    <scope>NUCLEOTIDE SEQUENCE [LARGE SCALE GENOMIC DNA]</scope>
    <source>
        <strain evidence="4">ATCC BAA 1058 / DSM 17464 / G20</strain>
    </source>
</reference>
<organism evidence="3 4">
    <name type="scientific">Oleidesulfovibrio alaskensis (strain ATCC BAA-1058 / DSM 17464 / G20)</name>
    <name type="common">Desulfovibrio alaskensis</name>
    <dbReference type="NCBI Taxonomy" id="207559"/>
    <lineage>
        <taxon>Bacteria</taxon>
        <taxon>Pseudomonadati</taxon>
        <taxon>Thermodesulfobacteriota</taxon>
        <taxon>Desulfovibrionia</taxon>
        <taxon>Desulfovibrionales</taxon>
        <taxon>Desulfovibrionaceae</taxon>
        <taxon>Oleidesulfovibrio</taxon>
    </lineage>
</organism>
<keyword evidence="2" id="KW-0732">Signal</keyword>
<feature type="chain" id="PRO_5004219752" evidence="2">
    <location>
        <begin position="22"/>
        <end position="420"/>
    </location>
</feature>
<proteinExistence type="predicted"/>
<keyword evidence="4" id="KW-1185">Reference proteome</keyword>
<dbReference type="Proteomes" id="UP000002710">
    <property type="component" value="Chromosome"/>
</dbReference>
<feature type="region of interest" description="Disordered" evidence="1">
    <location>
        <begin position="317"/>
        <end position="343"/>
    </location>
</feature>
<dbReference type="HOGENOM" id="CLU_054172_0_0_7"/>
<dbReference type="RefSeq" id="WP_011366895.1">
    <property type="nucleotide sequence ID" value="NC_007519.1"/>
</dbReference>
<name>Q314L1_OLEA2</name>
<evidence type="ECO:0000256" key="1">
    <source>
        <dbReference type="SAM" id="MobiDB-lite"/>
    </source>
</evidence>
<evidence type="ECO:0000313" key="4">
    <source>
        <dbReference type="Proteomes" id="UP000002710"/>
    </source>
</evidence>
<dbReference type="AlphaFoldDB" id="Q314L1"/>
<accession>Q314L1</accession>